<dbReference type="SMART" id="SM00822">
    <property type="entry name" value="PKS_KR"/>
    <property type="match status" value="1"/>
</dbReference>
<dbReference type="Proteomes" id="UP000242915">
    <property type="component" value="Unassembled WGS sequence"/>
</dbReference>
<dbReference type="NCBIfam" id="NF006123">
    <property type="entry name" value="PRK08267.1"/>
    <property type="match status" value="1"/>
</dbReference>
<comment type="similarity">
    <text evidence="1 3">Belongs to the short-chain dehydrogenases/reductases (SDR) family.</text>
</comment>
<sequence>MNNNILITGAASGIGAATARLFHARGWQVGLLDINTEALADLATELGGCWYRQLDVTDIAEVKASLAEFCAKNDGQLQLLFNCAGILRFGYFEEIEHAEHVRIMQINVLGVCNMTHAAFPYLKAARTGQVINMGSASGLYGVPEMATYSASKFAIRGFTEALELEWARHGIKVADLMPPFVNTPMVSSQQHVPASLLRMGVNLQASEIADAVWRQVDSHAVHQPISLQFKLMYWAGQVSPAWLTRLSMRWLSRR</sequence>
<dbReference type="InterPro" id="IPR036291">
    <property type="entry name" value="NAD(P)-bd_dom_sf"/>
</dbReference>
<evidence type="ECO:0000256" key="2">
    <source>
        <dbReference type="ARBA" id="ARBA00023002"/>
    </source>
</evidence>
<keyword evidence="2" id="KW-0560">Oxidoreductase</keyword>
<evidence type="ECO:0000313" key="6">
    <source>
        <dbReference type="Proteomes" id="UP000242915"/>
    </source>
</evidence>
<evidence type="ECO:0000256" key="3">
    <source>
        <dbReference type="RuleBase" id="RU000363"/>
    </source>
</evidence>
<dbReference type="PANTHER" id="PTHR44196:SF1">
    <property type="entry name" value="DEHYDROGENASE_REDUCTASE SDR FAMILY MEMBER 7B"/>
    <property type="match status" value="1"/>
</dbReference>
<accession>A0A239ABI2</accession>
<feature type="domain" description="Ketoreductase" evidence="4">
    <location>
        <begin position="3"/>
        <end position="211"/>
    </location>
</feature>
<proteinExistence type="inferred from homology"/>
<evidence type="ECO:0000313" key="5">
    <source>
        <dbReference type="EMBL" id="SNR92394.1"/>
    </source>
</evidence>
<dbReference type="PANTHER" id="PTHR44196">
    <property type="entry name" value="DEHYDROGENASE/REDUCTASE SDR FAMILY MEMBER 7B"/>
    <property type="match status" value="1"/>
</dbReference>
<dbReference type="Gene3D" id="3.40.50.720">
    <property type="entry name" value="NAD(P)-binding Rossmann-like Domain"/>
    <property type="match status" value="1"/>
</dbReference>
<keyword evidence="6" id="KW-1185">Reference proteome</keyword>
<dbReference type="GO" id="GO:0016020">
    <property type="term" value="C:membrane"/>
    <property type="evidence" value="ECO:0007669"/>
    <property type="project" value="TreeGrafter"/>
</dbReference>
<dbReference type="EMBL" id="FZOG01000001">
    <property type="protein sequence ID" value="SNR92394.1"/>
    <property type="molecule type" value="Genomic_DNA"/>
</dbReference>
<protein>
    <submittedName>
        <fullName evidence="5">NADP-dependent 3-hydroxy acid dehydrogenase YdfG</fullName>
    </submittedName>
</protein>
<gene>
    <name evidence="5" type="ORF">SAMN05216255_1021</name>
</gene>
<name>A0A239ABI2_9PSED</name>
<evidence type="ECO:0000256" key="1">
    <source>
        <dbReference type="ARBA" id="ARBA00006484"/>
    </source>
</evidence>
<dbReference type="SUPFAM" id="SSF51735">
    <property type="entry name" value="NAD(P)-binding Rossmann-fold domains"/>
    <property type="match status" value="1"/>
</dbReference>
<dbReference type="Pfam" id="PF00106">
    <property type="entry name" value="adh_short"/>
    <property type="match status" value="1"/>
</dbReference>
<reference evidence="6" key="1">
    <citation type="submission" date="2017-06" db="EMBL/GenBank/DDBJ databases">
        <authorList>
            <person name="Varghese N."/>
            <person name="Submissions S."/>
        </authorList>
    </citation>
    <scope>NUCLEOTIDE SEQUENCE [LARGE SCALE GENOMIC DNA]</scope>
    <source>
        <strain evidence="6">CIP 108523</strain>
    </source>
</reference>
<dbReference type="RefSeq" id="WP_010483498.1">
    <property type="nucleotide sequence ID" value="NZ_FZOG01000001.1"/>
</dbReference>
<dbReference type="GO" id="GO:0016491">
    <property type="term" value="F:oxidoreductase activity"/>
    <property type="evidence" value="ECO:0007669"/>
    <property type="project" value="UniProtKB-KW"/>
</dbReference>
<organism evidence="5 6">
    <name type="scientific">Pseudomonas segetis</name>
    <dbReference type="NCBI Taxonomy" id="298908"/>
    <lineage>
        <taxon>Bacteria</taxon>
        <taxon>Pseudomonadati</taxon>
        <taxon>Pseudomonadota</taxon>
        <taxon>Gammaproteobacteria</taxon>
        <taxon>Pseudomonadales</taxon>
        <taxon>Pseudomonadaceae</taxon>
        <taxon>Pseudomonas</taxon>
    </lineage>
</organism>
<dbReference type="InterPro" id="IPR057326">
    <property type="entry name" value="KR_dom"/>
</dbReference>
<dbReference type="PRINTS" id="PR00081">
    <property type="entry name" value="GDHRDH"/>
</dbReference>
<dbReference type="InterPro" id="IPR002347">
    <property type="entry name" value="SDR_fam"/>
</dbReference>
<dbReference type="AlphaFoldDB" id="A0A239ABI2"/>
<evidence type="ECO:0000259" key="4">
    <source>
        <dbReference type="SMART" id="SM00822"/>
    </source>
</evidence>
<dbReference type="PRINTS" id="PR00080">
    <property type="entry name" value="SDRFAMILY"/>
</dbReference>